<keyword evidence="1" id="KW-0472">Membrane</keyword>
<sequence>MTLTLSASTVRVNAFVSATWTVRRERSRLARNALEMEDYFRTSDRDTNEVVDIVHSNIHSCEFGSNCDPFRSGDRARDNTRNQVAFLNGSDSFTFTSQQELLFPQPGTFSVLAHIILPGRDSARERFDFAVYRRLVVITETQAPSMVASPLDGPTETLTPRSPRVSCGVIAMIVLACLLLLAILTCVAIVWGSRWRRQRLAFATSPMSNSPRHLPFVEFTMYDAEKQQYPSDESASAVVIDAARDVHREKMQVPRPAPYLQFSSWMSPRSKGTSSDCTRLPQFVSESDTADVLSRSNSLQLYNREIGNATRFMDGTTSFEVPAHPRHRERPSQIFGTTNTVDFVYSDGSMIEIMDIDGTILMPPPTLGDQNEDLFGSFVAIIDPPLSEEDLQDEAKSTKLHIRDLETPQAMVTSPRAA</sequence>
<dbReference type="AlphaFoldDB" id="A0AAD5MAS6"/>
<name>A0AAD5MAS6_PYTIN</name>
<keyword evidence="3" id="KW-1185">Reference proteome</keyword>
<keyword evidence="1" id="KW-1133">Transmembrane helix</keyword>
<evidence type="ECO:0000313" key="3">
    <source>
        <dbReference type="Proteomes" id="UP001209570"/>
    </source>
</evidence>
<gene>
    <name evidence="2" type="ORF">P43SY_002190</name>
</gene>
<protein>
    <recommendedName>
        <fullName evidence="4">TKL protein kinase</fullName>
    </recommendedName>
</protein>
<reference evidence="2" key="1">
    <citation type="submission" date="2021-12" db="EMBL/GenBank/DDBJ databases">
        <title>Prjna785345.</title>
        <authorList>
            <person name="Rujirawat T."/>
            <person name="Krajaejun T."/>
        </authorList>
    </citation>
    <scope>NUCLEOTIDE SEQUENCE</scope>
    <source>
        <strain evidence="2">Pi057C3</strain>
    </source>
</reference>
<organism evidence="2 3">
    <name type="scientific">Pythium insidiosum</name>
    <name type="common">Pythiosis disease agent</name>
    <dbReference type="NCBI Taxonomy" id="114742"/>
    <lineage>
        <taxon>Eukaryota</taxon>
        <taxon>Sar</taxon>
        <taxon>Stramenopiles</taxon>
        <taxon>Oomycota</taxon>
        <taxon>Peronosporomycetes</taxon>
        <taxon>Pythiales</taxon>
        <taxon>Pythiaceae</taxon>
        <taxon>Pythium</taxon>
    </lineage>
</organism>
<proteinExistence type="predicted"/>
<evidence type="ECO:0000256" key="1">
    <source>
        <dbReference type="SAM" id="Phobius"/>
    </source>
</evidence>
<feature type="transmembrane region" description="Helical" evidence="1">
    <location>
        <begin position="169"/>
        <end position="191"/>
    </location>
</feature>
<dbReference type="Proteomes" id="UP001209570">
    <property type="component" value="Unassembled WGS sequence"/>
</dbReference>
<evidence type="ECO:0008006" key="4">
    <source>
        <dbReference type="Google" id="ProtNLM"/>
    </source>
</evidence>
<dbReference type="EMBL" id="JAKCXM010000006">
    <property type="protein sequence ID" value="KAJ0409056.1"/>
    <property type="molecule type" value="Genomic_DNA"/>
</dbReference>
<comment type="caution">
    <text evidence="2">The sequence shown here is derived from an EMBL/GenBank/DDBJ whole genome shotgun (WGS) entry which is preliminary data.</text>
</comment>
<evidence type="ECO:0000313" key="2">
    <source>
        <dbReference type="EMBL" id="KAJ0409056.1"/>
    </source>
</evidence>
<accession>A0AAD5MAS6</accession>
<keyword evidence="1" id="KW-0812">Transmembrane</keyword>